<dbReference type="InterPro" id="IPR005303">
    <property type="entry name" value="MOCOS_middle"/>
</dbReference>
<feature type="domain" description="MOSC" evidence="1">
    <location>
        <begin position="87"/>
        <end position="258"/>
    </location>
</feature>
<evidence type="ECO:0000313" key="2">
    <source>
        <dbReference type="EMBL" id="NDJ17869.1"/>
    </source>
</evidence>
<dbReference type="EMBL" id="WVIE01000011">
    <property type="protein sequence ID" value="NDJ17869.1"/>
    <property type="molecule type" value="Genomic_DNA"/>
</dbReference>
<dbReference type="Proteomes" id="UP000646053">
    <property type="component" value="Unassembled WGS sequence"/>
</dbReference>
<comment type="caution">
    <text evidence="2">The sequence shown here is derived from an EMBL/GenBank/DDBJ whole genome shotgun (WGS) entry which is preliminary data.</text>
</comment>
<proteinExistence type="predicted"/>
<evidence type="ECO:0000313" key="3">
    <source>
        <dbReference type="Proteomes" id="UP000646053"/>
    </source>
</evidence>
<dbReference type="AlphaFoldDB" id="A0A8J8CIQ5"/>
<gene>
    <name evidence="2" type="ORF">GS601_11285</name>
</gene>
<name>A0A8J8CIQ5_9CYAN</name>
<dbReference type="Pfam" id="PF03473">
    <property type="entry name" value="MOSC"/>
    <property type="match status" value="1"/>
</dbReference>
<accession>A0A8J8CIQ5</accession>
<dbReference type="Pfam" id="PF03476">
    <property type="entry name" value="MOSC_N"/>
    <property type="match status" value="1"/>
</dbReference>
<protein>
    <submittedName>
        <fullName evidence="2">MOSC domain-containing protein</fullName>
    </submittedName>
</protein>
<dbReference type="SUPFAM" id="SSF141673">
    <property type="entry name" value="MOSC N-terminal domain-like"/>
    <property type="match status" value="1"/>
</dbReference>
<evidence type="ECO:0000259" key="1">
    <source>
        <dbReference type="PROSITE" id="PS51340"/>
    </source>
</evidence>
<dbReference type="GO" id="GO:0030151">
    <property type="term" value="F:molybdenum ion binding"/>
    <property type="evidence" value="ECO:0007669"/>
    <property type="project" value="InterPro"/>
</dbReference>
<dbReference type="PROSITE" id="PS51340">
    <property type="entry name" value="MOSC"/>
    <property type="match status" value="1"/>
</dbReference>
<reference evidence="2" key="1">
    <citation type="submission" date="2019-12" db="EMBL/GenBank/DDBJ databases">
        <title>High-Quality draft genome sequences of three cyanobacteria isolated from the limestone walls of the Old Cathedral of Coimbra.</title>
        <authorList>
            <person name="Tiago I."/>
            <person name="Soares F."/>
            <person name="Portugal A."/>
        </authorList>
    </citation>
    <scope>NUCLEOTIDE SEQUENCE</scope>
    <source>
        <strain evidence="2">A</strain>
    </source>
</reference>
<dbReference type="InterPro" id="IPR005302">
    <property type="entry name" value="MoCF_Sase_C"/>
</dbReference>
<dbReference type="RefSeq" id="WP_162423388.1">
    <property type="nucleotide sequence ID" value="NZ_WVIE01000011.1"/>
</dbReference>
<dbReference type="GO" id="GO:0030170">
    <property type="term" value="F:pyridoxal phosphate binding"/>
    <property type="evidence" value="ECO:0007669"/>
    <property type="project" value="InterPro"/>
</dbReference>
<organism evidence="2 3">
    <name type="scientific">Myxacorys almedinensis A</name>
    <dbReference type="NCBI Taxonomy" id="2690445"/>
    <lineage>
        <taxon>Bacteria</taxon>
        <taxon>Bacillati</taxon>
        <taxon>Cyanobacteriota</taxon>
        <taxon>Cyanophyceae</taxon>
        <taxon>Leptolyngbyales</taxon>
        <taxon>Leptolyngbyaceae</taxon>
        <taxon>Myxacorys</taxon>
        <taxon>Myxacorys almedinensis</taxon>
    </lineage>
</organism>
<sequence length="261" mass="28955">MPTLDRIFIHPIKSLDAVEVRHAKILEGGALEHDREFCMVDGTGKWVNGKRTAKVHHLRSQFNLPARLVTLSVQGDAPVSFHLDHARSAIAAWLSDYFGFSVTLHHNAITGFPDDIASPGPTLISTATLETAASWFENMTVEGMRSRLRTNLEIGGVPAFWEDALYTKTSDPLPFQIGEVHLQGINPCLRCVVPTRDSRSGDPIPQFQKTFAAKRQETLPPWAAANRFRSFYRVAVNTRIAPSEAGRSLRVGDEISVDRLS</sequence>
<keyword evidence="3" id="KW-1185">Reference proteome</keyword>
<dbReference type="GO" id="GO:0003824">
    <property type="term" value="F:catalytic activity"/>
    <property type="evidence" value="ECO:0007669"/>
    <property type="project" value="InterPro"/>
</dbReference>